<dbReference type="InterPro" id="IPR012296">
    <property type="entry name" value="Nuclease_put_TT1808"/>
</dbReference>
<dbReference type="SUPFAM" id="SSF52980">
    <property type="entry name" value="Restriction endonuclease-like"/>
    <property type="match status" value="1"/>
</dbReference>
<dbReference type="InterPro" id="IPR011335">
    <property type="entry name" value="Restrct_endonuc-II-like"/>
</dbReference>
<accession>A0A1R1SIG6</accession>
<evidence type="ECO:0000259" key="2">
    <source>
        <dbReference type="Pfam" id="PF05685"/>
    </source>
</evidence>
<dbReference type="Proteomes" id="UP000186168">
    <property type="component" value="Unassembled WGS sequence"/>
</dbReference>
<comment type="caution">
    <text evidence="3">The sequence shown here is derived from an EMBL/GenBank/DDBJ whole genome shotgun (WGS) entry which is preliminary data.</text>
</comment>
<dbReference type="EMBL" id="ASQP01000248">
    <property type="protein sequence ID" value="OMI38088.1"/>
    <property type="molecule type" value="Genomic_DNA"/>
</dbReference>
<reference evidence="3 4" key="1">
    <citation type="submission" date="2013-05" db="EMBL/GenBank/DDBJ databases">
        <title>Genome sequence of Streptomyces sparsogenes DSM 40356.</title>
        <authorList>
            <person name="Coyne S."/>
            <person name="Seebeck F.P."/>
        </authorList>
    </citation>
    <scope>NUCLEOTIDE SEQUENCE [LARGE SCALE GENOMIC DNA]</scope>
    <source>
        <strain evidence="3 4">DSM 40356</strain>
    </source>
</reference>
<feature type="domain" description="Putative restriction endonuclease" evidence="2">
    <location>
        <begin position="28"/>
        <end position="193"/>
    </location>
</feature>
<evidence type="ECO:0000313" key="3">
    <source>
        <dbReference type="EMBL" id="OMI38088.1"/>
    </source>
</evidence>
<evidence type="ECO:0000256" key="1">
    <source>
        <dbReference type="SAM" id="MobiDB-lite"/>
    </source>
</evidence>
<dbReference type="PANTHER" id="PTHR35400">
    <property type="entry name" value="SLR1083 PROTEIN"/>
    <property type="match status" value="1"/>
</dbReference>
<gene>
    <name evidence="3" type="ORF">SPAR_17695</name>
</gene>
<dbReference type="Pfam" id="PF05685">
    <property type="entry name" value="Uma2"/>
    <property type="match status" value="1"/>
</dbReference>
<name>A0A1R1SIG6_9ACTN</name>
<dbReference type="STRING" id="67365.GCA_001704635_04127"/>
<feature type="region of interest" description="Disordered" evidence="1">
    <location>
        <begin position="1"/>
        <end position="20"/>
    </location>
</feature>
<protein>
    <recommendedName>
        <fullName evidence="2">Putative restriction endonuclease domain-containing protein</fullName>
    </recommendedName>
</protein>
<proteinExistence type="predicted"/>
<sequence length="210" mass="23034">MIIMIDRPTETRKASSGGEASKAGSFEELCRLLPELQVPDGYRAEIIRGSIVVSPWSQGYYAPIIWAICEHLQPFAPEGHKAASTPYLFTFPASERAYGPDIYVADGSAFRTRSRYIPGDALSLVAELTSIATRANDMSDKAEVYGKSGVPVYLLLDMQNETTTVFWTPSPRGYVSHLTVPFGEKVHVPAPFDCDLDTASFLTSGEEDET</sequence>
<dbReference type="AlphaFoldDB" id="A0A1R1SIG6"/>
<dbReference type="CDD" id="cd06260">
    <property type="entry name" value="DUF820-like"/>
    <property type="match status" value="1"/>
</dbReference>
<keyword evidence="4" id="KW-1185">Reference proteome</keyword>
<dbReference type="PANTHER" id="PTHR35400:SF3">
    <property type="entry name" value="SLL1072 PROTEIN"/>
    <property type="match status" value="1"/>
</dbReference>
<dbReference type="InterPro" id="IPR008538">
    <property type="entry name" value="Uma2"/>
</dbReference>
<dbReference type="Gene3D" id="3.90.1570.10">
    <property type="entry name" value="tt1808, chain A"/>
    <property type="match status" value="1"/>
</dbReference>
<organism evidence="3 4">
    <name type="scientific">Streptomyces sparsogenes DSM 40356</name>
    <dbReference type="NCBI Taxonomy" id="1331668"/>
    <lineage>
        <taxon>Bacteria</taxon>
        <taxon>Bacillati</taxon>
        <taxon>Actinomycetota</taxon>
        <taxon>Actinomycetes</taxon>
        <taxon>Kitasatosporales</taxon>
        <taxon>Streptomycetaceae</taxon>
        <taxon>Streptomyces</taxon>
    </lineage>
</organism>
<evidence type="ECO:0000313" key="4">
    <source>
        <dbReference type="Proteomes" id="UP000186168"/>
    </source>
</evidence>